<evidence type="ECO:0000313" key="5">
    <source>
        <dbReference type="Proteomes" id="UP000054498"/>
    </source>
</evidence>
<dbReference type="RefSeq" id="XP_013896858.1">
    <property type="nucleotide sequence ID" value="XM_014041404.1"/>
</dbReference>
<dbReference type="PANTHER" id="PTHR47447">
    <property type="entry name" value="OS03G0856100 PROTEIN"/>
    <property type="match status" value="1"/>
</dbReference>
<dbReference type="InterPro" id="IPR002885">
    <property type="entry name" value="PPR_rpt"/>
</dbReference>
<evidence type="ECO:0000256" key="3">
    <source>
        <dbReference type="PROSITE-ProRule" id="PRU00708"/>
    </source>
</evidence>
<name>A0A0D2KQD9_9CHLO</name>
<dbReference type="Gene3D" id="1.25.40.10">
    <property type="entry name" value="Tetratricopeptide repeat domain"/>
    <property type="match status" value="1"/>
</dbReference>
<gene>
    <name evidence="4" type="ORF">MNEG_10125</name>
</gene>
<dbReference type="PROSITE" id="PS51375">
    <property type="entry name" value="PPR"/>
    <property type="match status" value="1"/>
</dbReference>
<reference evidence="4 5" key="1">
    <citation type="journal article" date="2013" name="BMC Genomics">
        <title>Reconstruction of the lipid metabolism for the microalga Monoraphidium neglectum from its genome sequence reveals characteristics suitable for biofuel production.</title>
        <authorList>
            <person name="Bogen C."/>
            <person name="Al-Dilaimi A."/>
            <person name="Albersmeier A."/>
            <person name="Wichmann J."/>
            <person name="Grundmann M."/>
            <person name="Rupp O."/>
            <person name="Lauersen K.J."/>
            <person name="Blifernez-Klassen O."/>
            <person name="Kalinowski J."/>
            <person name="Goesmann A."/>
            <person name="Mussgnug J.H."/>
            <person name="Kruse O."/>
        </authorList>
    </citation>
    <scope>NUCLEOTIDE SEQUENCE [LARGE SCALE GENOMIC DNA]</scope>
    <source>
        <strain evidence="4 5">SAG 48.87</strain>
    </source>
</reference>
<keyword evidence="5" id="KW-1185">Reference proteome</keyword>
<dbReference type="AlphaFoldDB" id="A0A0D2KQD9"/>
<evidence type="ECO:0008006" key="6">
    <source>
        <dbReference type="Google" id="ProtNLM"/>
    </source>
</evidence>
<protein>
    <recommendedName>
        <fullName evidence="6">Pentatricopeptide repeat-containing protein</fullName>
    </recommendedName>
</protein>
<comment type="similarity">
    <text evidence="1">Belongs to the PPR family. P subfamily.</text>
</comment>
<feature type="repeat" description="PPR" evidence="3">
    <location>
        <begin position="176"/>
        <end position="210"/>
    </location>
</feature>
<dbReference type="Proteomes" id="UP000054498">
    <property type="component" value="Unassembled WGS sequence"/>
</dbReference>
<dbReference type="NCBIfam" id="TIGR00756">
    <property type="entry name" value="PPR"/>
    <property type="match status" value="1"/>
</dbReference>
<dbReference type="Pfam" id="PF13812">
    <property type="entry name" value="PPR_3"/>
    <property type="match status" value="2"/>
</dbReference>
<dbReference type="KEGG" id="mng:MNEG_10125"/>
<dbReference type="InterPro" id="IPR011990">
    <property type="entry name" value="TPR-like_helical_dom_sf"/>
</dbReference>
<sequence>MSSYVMRQQLLQRCACGSLAAAARSVPPPLLHMRPTSAAGRGSRRVRTPLAVLAEASQVSEEERIREVRAEATRRIKALGAQRKLKEAIQELAGLSRLGVQPDTQAGTALVAACAQSGNMEMAESVFEQLFGDFLAPDEVTFAVLLRGYGAKNPPQWDQIDAMLTRMRSRFSLEPSAVSFNALLEVCVRTEDTDRALDVIDRMADDGVDPDEMTIAVCSRKRQLRAYLRKRLA</sequence>
<dbReference type="PANTHER" id="PTHR47447:SF23">
    <property type="entry name" value="PENTACOTRIPEPTIDE-REPEAT REGION OF PRORP DOMAIN-CONTAINING PROTEIN"/>
    <property type="match status" value="1"/>
</dbReference>
<accession>A0A0D2KQD9</accession>
<dbReference type="OrthoDB" id="185373at2759"/>
<keyword evidence="2" id="KW-0677">Repeat</keyword>
<evidence type="ECO:0000256" key="1">
    <source>
        <dbReference type="ARBA" id="ARBA00007626"/>
    </source>
</evidence>
<dbReference type="EMBL" id="KK102407">
    <property type="protein sequence ID" value="KIY97838.1"/>
    <property type="molecule type" value="Genomic_DNA"/>
</dbReference>
<evidence type="ECO:0000256" key="2">
    <source>
        <dbReference type="ARBA" id="ARBA00022737"/>
    </source>
</evidence>
<dbReference type="STRING" id="145388.A0A0D2KQD9"/>
<proteinExistence type="inferred from homology"/>
<organism evidence="4 5">
    <name type="scientific">Monoraphidium neglectum</name>
    <dbReference type="NCBI Taxonomy" id="145388"/>
    <lineage>
        <taxon>Eukaryota</taxon>
        <taxon>Viridiplantae</taxon>
        <taxon>Chlorophyta</taxon>
        <taxon>core chlorophytes</taxon>
        <taxon>Chlorophyceae</taxon>
        <taxon>CS clade</taxon>
        <taxon>Sphaeropleales</taxon>
        <taxon>Selenastraceae</taxon>
        <taxon>Monoraphidium</taxon>
    </lineage>
</organism>
<dbReference type="GeneID" id="25727256"/>
<evidence type="ECO:0000313" key="4">
    <source>
        <dbReference type="EMBL" id="KIY97838.1"/>
    </source>
</evidence>